<evidence type="ECO:0008006" key="4">
    <source>
        <dbReference type="Google" id="ProtNLM"/>
    </source>
</evidence>
<evidence type="ECO:0000313" key="3">
    <source>
        <dbReference type="Proteomes" id="UP001501822"/>
    </source>
</evidence>
<dbReference type="RefSeq" id="WP_252806017.1">
    <property type="nucleotide sequence ID" value="NZ_BAAABM010000054.1"/>
</dbReference>
<organism evidence="2 3">
    <name type="scientific">Actinoallomurus spadix</name>
    <dbReference type="NCBI Taxonomy" id="79912"/>
    <lineage>
        <taxon>Bacteria</taxon>
        <taxon>Bacillati</taxon>
        <taxon>Actinomycetota</taxon>
        <taxon>Actinomycetes</taxon>
        <taxon>Streptosporangiales</taxon>
        <taxon>Thermomonosporaceae</taxon>
        <taxon>Actinoallomurus</taxon>
    </lineage>
</organism>
<sequence length="242" mass="27299">MFWRKTRAAIERFHPVHQGLIWQRTASVTLPPAEWDAVVASLARHAETVKRRKWRLPDRTVAVLVPLIRVLCEDVAPKGAIGITADLRGPKVPEKTGPSRKFPGRGRVRNITEWFAHDPWLAVRAELRDGSVLELTVTDRVRYRRIHKVNPRGKHKVKTKSKAVQRITARRTLQPGQEVRRPGSPPPRSVGVRIKSAKRTVISATAKLGPAPAEQDQLQWILAVATEPFRWTPPAATVRRTA</sequence>
<protein>
    <recommendedName>
        <fullName evidence="4">Transposase</fullName>
    </recommendedName>
</protein>
<comment type="caution">
    <text evidence="2">The sequence shown here is derived from an EMBL/GenBank/DDBJ whole genome shotgun (WGS) entry which is preliminary data.</text>
</comment>
<reference evidence="2 3" key="1">
    <citation type="journal article" date="2019" name="Int. J. Syst. Evol. Microbiol.">
        <title>The Global Catalogue of Microorganisms (GCM) 10K type strain sequencing project: providing services to taxonomists for standard genome sequencing and annotation.</title>
        <authorList>
            <consortium name="The Broad Institute Genomics Platform"/>
            <consortium name="The Broad Institute Genome Sequencing Center for Infectious Disease"/>
            <person name="Wu L."/>
            <person name="Ma J."/>
        </authorList>
    </citation>
    <scope>NUCLEOTIDE SEQUENCE [LARGE SCALE GENOMIC DNA]</scope>
    <source>
        <strain evidence="2 3">JCM 3146</strain>
    </source>
</reference>
<proteinExistence type="predicted"/>
<feature type="region of interest" description="Disordered" evidence="1">
    <location>
        <begin position="173"/>
        <end position="192"/>
    </location>
</feature>
<accession>A0ABN0XDJ3</accession>
<dbReference type="Proteomes" id="UP001501822">
    <property type="component" value="Unassembled WGS sequence"/>
</dbReference>
<gene>
    <name evidence="2" type="ORF">GCM10010151_59390</name>
</gene>
<evidence type="ECO:0000313" key="2">
    <source>
        <dbReference type="EMBL" id="GAA0361522.1"/>
    </source>
</evidence>
<dbReference type="EMBL" id="BAAABM010000054">
    <property type="protein sequence ID" value="GAA0361522.1"/>
    <property type="molecule type" value="Genomic_DNA"/>
</dbReference>
<name>A0ABN0XDJ3_9ACTN</name>
<keyword evidence="3" id="KW-1185">Reference proteome</keyword>
<evidence type="ECO:0000256" key="1">
    <source>
        <dbReference type="SAM" id="MobiDB-lite"/>
    </source>
</evidence>